<dbReference type="EMBL" id="JAADYS010001132">
    <property type="protein sequence ID" value="KAF4464864.1"/>
    <property type="molecule type" value="Genomic_DNA"/>
</dbReference>
<evidence type="ECO:0000313" key="2">
    <source>
        <dbReference type="EMBL" id="KAF4464864.1"/>
    </source>
</evidence>
<name>A0A8H4P726_9HYPO</name>
<dbReference type="OrthoDB" id="5380370at2759"/>
<dbReference type="AlphaFoldDB" id="A0A8H4P726"/>
<feature type="compositionally biased region" description="Basic and acidic residues" evidence="1">
    <location>
        <begin position="614"/>
        <end position="646"/>
    </location>
</feature>
<feature type="compositionally biased region" description="Polar residues" evidence="1">
    <location>
        <begin position="420"/>
        <end position="436"/>
    </location>
</feature>
<reference evidence="2 3" key="1">
    <citation type="submission" date="2020-01" db="EMBL/GenBank/DDBJ databases">
        <title>Identification and distribution of gene clusters putatively required for synthesis of sphingolipid metabolism inhibitors in phylogenetically diverse species of the filamentous fungus Fusarium.</title>
        <authorList>
            <person name="Kim H.-S."/>
            <person name="Busman M."/>
            <person name="Brown D.W."/>
            <person name="Divon H."/>
            <person name="Uhlig S."/>
            <person name="Proctor R.H."/>
        </authorList>
    </citation>
    <scope>NUCLEOTIDE SEQUENCE [LARGE SCALE GENOMIC DNA]</scope>
    <source>
        <strain evidence="2 3">NRRL 20459</strain>
    </source>
</reference>
<gene>
    <name evidence="2" type="ORF">FALBO_8296</name>
</gene>
<organism evidence="2 3">
    <name type="scientific">Fusarium albosuccineum</name>
    <dbReference type="NCBI Taxonomy" id="1237068"/>
    <lineage>
        <taxon>Eukaryota</taxon>
        <taxon>Fungi</taxon>
        <taxon>Dikarya</taxon>
        <taxon>Ascomycota</taxon>
        <taxon>Pezizomycotina</taxon>
        <taxon>Sordariomycetes</taxon>
        <taxon>Hypocreomycetidae</taxon>
        <taxon>Hypocreales</taxon>
        <taxon>Nectriaceae</taxon>
        <taxon>Fusarium</taxon>
        <taxon>Fusarium decemcellulare species complex</taxon>
    </lineage>
</organism>
<protein>
    <recommendedName>
        <fullName evidence="4">Mucin</fullName>
    </recommendedName>
</protein>
<proteinExistence type="predicted"/>
<feature type="region of interest" description="Disordered" evidence="1">
    <location>
        <begin position="320"/>
        <end position="360"/>
    </location>
</feature>
<feature type="region of interest" description="Disordered" evidence="1">
    <location>
        <begin position="605"/>
        <end position="699"/>
    </location>
</feature>
<feature type="region of interest" description="Disordered" evidence="1">
    <location>
        <begin position="111"/>
        <end position="150"/>
    </location>
</feature>
<feature type="region of interest" description="Disordered" evidence="1">
    <location>
        <begin position="528"/>
        <end position="549"/>
    </location>
</feature>
<feature type="compositionally biased region" description="Polar residues" evidence="1">
    <location>
        <begin position="529"/>
        <end position="545"/>
    </location>
</feature>
<evidence type="ECO:0008006" key="4">
    <source>
        <dbReference type="Google" id="ProtNLM"/>
    </source>
</evidence>
<evidence type="ECO:0000313" key="3">
    <source>
        <dbReference type="Proteomes" id="UP000554235"/>
    </source>
</evidence>
<accession>A0A8H4P726</accession>
<feature type="compositionally biased region" description="Basic and acidic residues" evidence="1">
    <location>
        <begin position="440"/>
        <end position="455"/>
    </location>
</feature>
<dbReference type="Proteomes" id="UP000554235">
    <property type="component" value="Unassembled WGS sequence"/>
</dbReference>
<feature type="region of interest" description="Disordered" evidence="1">
    <location>
        <begin position="233"/>
        <end position="288"/>
    </location>
</feature>
<evidence type="ECO:0000256" key="1">
    <source>
        <dbReference type="SAM" id="MobiDB-lite"/>
    </source>
</evidence>
<keyword evidence="3" id="KW-1185">Reference proteome</keyword>
<sequence length="785" mass="88338">MDQGDGEDVTPLMSPPWTRGRWPVAVDGIDGHDNGHRDSGCDAAEDHGELDNNRTFLDTETLCSRSGSLSHYLHPTPLHHYQGRSVHADNRIHAQRPHACVPAFANIHCRQRSEPQSQSERRHPLAELDASDSMTGETRDLGDDSFLLPPRPTSIATTAMSLTTSMNTIDAGTENLMSPLTSFHRSWREGQKIELRLPTDCAVDDGQPLSLQQCHELLSELDSECLFPESVFTAGDRRPSSSRSHVLQWRRNRSSEPESSQYLHASPDGRPPTPDSRPSTTITREEFESLPPTIKRKYFTTIERSQLSHYSDLEYRSHLGSAGHDQLSPRSSLPKAATTCELQERPVTSDTATLHSDLRPRITSTDQRFYANLPEKIKRRHLTQDELLIAQDKQNGSSEAVEEAPDQGNKRPGQDPRMQSPLSSPGLSDGQSSFSSMPHRHSDREGRRSDSKRPDSFYESFRWLEDEEGLDLRLYLDDYHINLREEVPVPNKTRRPSFRRHLSINKLPFGRPSVSYNRPMPKDGMVSPTLVSPSTSHNSAVGSSVHNRRKSRALSLISANKQMPLPPRSSPTIDPAATHYQDPEARMKLRAYLASPQKFDEAIEFGFPSQDGSRPSEKPLAKGLGPKKENAKQSDRFRSFLEDDRSSSYSDEASVAEPDSPKTPQLFDKPAPVRPTRTSAEQHVCPKADKTAQEQASSREMTLRMTLTRPDLRQSEDQIYGWRQPSSSRGGTIRDDSTSNTVIYARDGNPKESIERQLAALDQWDDCADHDNGVVKRFWNRVKRT</sequence>
<comment type="caution">
    <text evidence="2">The sequence shown here is derived from an EMBL/GenBank/DDBJ whole genome shotgun (WGS) entry which is preliminary data.</text>
</comment>
<feature type="region of interest" description="Disordered" evidence="1">
    <location>
        <begin position="391"/>
        <end position="455"/>
    </location>
</feature>
<feature type="region of interest" description="Disordered" evidence="1">
    <location>
        <begin position="1"/>
        <end position="20"/>
    </location>
</feature>